<dbReference type="SUPFAM" id="SSF53383">
    <property type="entry name" value="PLP-dependent transferases"/>
    <property type="match status" value="1"/>
</dbReference>
<dbReference type="PIRSF" id="PIRSF000390">
    <property type="entry name" value="PLP_StrS"/>
    <property type="match status" value="1"/>
</dbReference>
<evidence type="ECO:0000256" key="3">
    <source>
        <dbReference type="PIRSR" id="PIRSR000390-1"/>
    </source>
</evidence>
<evidence type="ECO:0000256" key="1">
    <source>
        <dbReference type="ARBA" id="ARBA00022898"/>
    </source>
</evidence>
<reference evidence="6 7" key="1">
    <citation type="journal article" date="2019" name="PLoS Negl. Trop. Dis.">
        <title>Revisiting the worldwide diversity of Leptospira species in the environment.</title>
        <authorList>
            <person name="Vincent A.T."/>
            <person name="Schiettekatte O."/>
            <person name="Bourhy P."/>
            <person name="Veyrier F.J."/>
            <person name="Picardeau M."/>
        </authorList>
    </citation>
    <scope>NUCLEOTIDE SEQUENCE [LARGE SCALE GENOMIC DNA]</scope>
    <source>
        <strain evidence="6 7">201702445</strain>
    </source>
</reference>
<feature type="modified residue" description="N6-(pyridoxal phosphate)lysine" evidence="4">
    <location>
        <position position="185"/>
    </location>
</feature>
<dbReference type="Proteomes" id="UP000297613">
    <property type="component" value="Unassembled WGS sequence"/>
</dbReference>
<protein>
    <submittedName>
        <fullName evidence="6">DegT/DnrJ/EryC1/StrS family aminotransferase</fullName>
    </submittedName>
</protein>
<dbReference type="EMBL" id="RQGM01000006">
    <property type="protein sequence ID" value="TGL89522.1"/>
    <property type="molecule type" value="Genomic_DNA"/>
</dbReference>
<dbReference type="InterPro" id="IPR015424">
    <property type="entry name" value="PyrdxlP-dep_Trfase"/>
</dbReference>
<evidence type="ECO:0000256" key="4">
    <source>
        <dbReference type="PIRSR" id="PIRSR000390-2"/>
    </source>
</evidence>
<dbReference type="PANTHER" id="PTHR30244">
    <property type="entry name" value="TRANSAMINASE"/>
    <property type="match status" value="1"/>
</dbReference>
<accession>A0A6N4QR20</accession>
<evidence type="ECO:0000313" key="6">
    <source>
        <dbReference type="EMBL" id="TGL89522.1"/>
    </source>
</evidence>
<dbReference type="InterPro" id="IPR015422">
    <property type="entry name" value="PyrdxlP-dep_Trfase_small"/>
</dbReference>
<evidence type="ECO:0000256" key="2">
    <source>
        <dbReference type="ARBA" id="ARBA00037999"/>
    </source>
</evidence>
<dbReference type="GO" id="GO:0008483">
    <property type="term" value="F:transaminase activity"/>
    <property type="evidence" value="ECO:0007669"/>
    <property type="project" value="UniProtKB-KW"/>
</dbReference>
<dbReference type="AlphaFoldDB" id="A0A6N4QR20"/>
<dbReference type="PANTHER" id="PTHR30244:SF36">
    <property type="entry name" value="3-OXO-GLUCOSE-6-PHOSPHATE:GLUTAMATE AMINOTRANSFERASE"/>
    <property type="match status" value="1"/>
</dbReference>
<proteinExistence type="inferred from homology"/>
<dbReference type="RefSeq" id="WP_135750113.1">
    <property type="nucleotide sequence ID" value="NZ_RQGK01000015.1"/>
</dbReference>
<keyword evidence="6" id="KW-0808">Transferase</keyword>
<comment type="caution">
    <text evidence="6">The sequence shown here is derived from an EMBL/GenBank/DDBJ whole genome shotgun (WGS) entry which is preliminary data.</text>
</comment>
<gene>
    <name evidence="6" type="ORF">EHQ83_01030</name>
</gene>
<dbReference type="InterPro" id="IPR000653">
    <property type="entry name" value="DegT/StrS_aminotransferase"/>
</dbReference>
<sequence>MIEYENLKKVNEPFLTELEREASRVIRSGWYILGESVSKFENEFAQWNGNKFCIGTANGLDALILSIKALELPEGAEVLVPANTYIATILAILHAGYSPVLVEPDASTYNINPDEIRKKITSRTKALLIVHLYGRICAMDPILKICDEYGLSLLEDCAQAHGAMYGDRKAGTFGILNAFSFYPTKNLGAIGDAGAVVTDDPVLAERIRELRNYGSRVKYYNERIGYNSRLDELQAAFLSIKLKYLDQLNDHKKNLAAIYYSNIKNPKVLLPMQNRTNENVYHIFPVLCETRDEFKNFLLKKNVKTEIHYPVAPHHQKAALEAVQGGKWKIDETYRISERIHRTELSLPISFGTTAKEVETVCEIINTY</sequence>
<evidence type="ECO:0000313" key="7">
    <source>
        <dbReference type="Proteomes" id="UP000297613"/>
    </source>
</evidence>
<keyword evidence="6" id="KW-0032">Aminotransferase</keyword>
<evidence type="ECO:0000256" key="5">
    <source>
        <dbReference type="RuleBase" id="RU004508"/>
    </source>
</evidence>
<keyword evidence="1 4" id="KW-0663">Pyridoxal phosphate</keyword>
<dbReference type="Gene3D" id="3.40.640.10">
    <property type="entry name" value="Type I PLP-dependent aspartate aminotransferase-like (Major domain)"/>
    <property type="match status" value="1"/>
</dbReference>
<comment type="similarity">
    <text evidence="2 5">Belongs to the DegT/DnrJ/EryC1 family.</text>
</comment>
<organism evidence="6 7">
    <name type="scientific">Leptospira yasudae</name>
    <dbReference type="NCBI Taxonomy" id="2202201"/>
    <lineage>
        <taxon>Bacteria</taxon>
        <taxon>Pseudomonadati</taxon>
        <taxon>Spirochaetota</taxon>
        <taxon>Spirochaetia</taxon>
        <taxon>Leptospirales</taxon>
        <taxon>Leptospiraceae</taxon>
        <taxon>Leptospira</taxon>
    </lineage>
</organism>
<dbReference type="Pfam" id="PF01041">
    <property type="entry name" value="DegT_DnrJ_EryC1"/>
    <property type="match status" value="1"/>
</dbReference>
<dbReference type="GO" id="GO:0030170">
    <property type="term" value="F:pyridoxal phosphate binding"/>
    <property type="evidence" value="ECO:0007669"/>
    <property type="project" value="TreeGrafter"/>
</dbReference>
<dbReference type="GO" id="GO:0000271">
    <property type="term" value="P:polysaccharide biosynthetic process"/>
    <property type="evidence" value="ECO:0007669"/>
    <property type="project" value="TreeGrafter"/>
</dbReference>
<dbReference type="Gene3D" id="3.90.1150.10">
    <property type="entry name" value="Aspartate Aminotransferase, domain 1"/>
    <property type="match status" value="1"/>
</dbReference>
<feature type="active site" description="Proton acceptor" evidence="3">
    <location>
        <position position="185"/>
    </location>
</feature>
<dbReference type="InterPro" id="IPR015421">
    <property type="entry name" value="PyrdxlP-dep_Trfase_major"/>
</dbReference>
<name>A0A6N4QR20_9LEPT</name>
<dbReference type="CDD" id="cd00616">
    <property type="entry name" value="AHBA_syn"/>
    <property type="match status" value="1"/>
</dbReference>